<dbReference type="PROSITE" id="PS51318">
    <property type="entry name" value="TAT"/>
    <property type="match status" value="1"/>
</dbReference>
<dbReference type="AlphaFoldDB" id="A0A537JZ77"/>
<protein>
    <recommendedName>
        <fullName evidence="2">phospholipase C</fullName>
        <ecNumber evidence="2">3.1.4.3</ecNumber>
    </recommendedName>
</protein>
<dbReference type="Gene3D" id="3.40.720.10">
    <property type="entry name" value="Alkaline Phosphatase, subunit A"/>
    <property type="match status" value="1"/>
</dbReference>
<dbReference type="InterPro" id="IPR006311">
    <property type="entry name" value="TAT_signal"/>
</dbReference>
<sequence length="272" mass="29616">MERRAFLRWAAAAAAAAVGRPGWAAARGRWWSSLVFGVFENQGFAQVAGLPSHRRLAREGTVHARYSGVAHPSGPNYRAMVSGATWGTEQTVETFHHSVGSEAAKRVPPIPTYVYHLVGEIPPKHNPFADLRAPVASVRHGLAAFRSDLAGALPSSALVYVGWDDDNNLHDGSPDVADRNLTALLDTLAASPWFARPDGEGRYPVFFFCYDEDDGDGDNRVFAAWWGHGVRRGRVSQTPYTHYSLCRTIADNWGLPALGNAAEAAPITDPWL</sequence>
<evidence type="ECO:0000313" key="5">
    <source>
        <dbReference type="EMBL" id="TMI88794.1"/>
    </source>
</evidence>
<evidence type="ECO:0000256" key="4">
    <source>
        <dbReference type="ARBA" id="ARBA00048421"/>
    </source>
</evidence>
<dbReference type="Pfam" id="PF04185">
    <property type="entry name" value="Phosphoesterase"/>
    <property type="match status" value="1"/>
</dbReference>
<evidence type="ECO:0000256" key="1">
    <source>
        <dbReference type="ARBA" id="ARBA00009717"/>
    </source>
</evidence>
<comment type="similarity">
    <text evidence="1">Belongs to the bacterial phospholipase C family.</text>
</comment>
<keyword evidence="3" id="KW-0378">Hydrolase</keyword>
<accession>A0A537JZ77</accession>
<dbReference type="GO" id="GO:0009395">
    <property type="term" value="P:phospholipid catabolic process"/>
    <property type="evidence" value="ECO:0007669"/>
    <property type="project" value="TreeGrafter"/>
</dbReference>
<comment type="catalytic activity">
    <reaction evidence="4">
        <text>a 1,2-diacyl-sn-glycero-3-phosphocholine + H2O = phosphocholine + a 1,2-diacyl-sn-glycerol + H(+)</text>
        <dbReference type="Rhea" id="RHEA:10604"/>
        <dbReference type="ChEBI" id="CHEBI:15377"/>
        <dbReference type="ChEBI" id="CHEBI:15378"/>
        <dbReference type="ChEBI" id="CHEBI:17815"/>
        <dbReference type="ChEBI" id="CHEBI:57643"/>
        <dbReference type="ChEBI" id="CHEBI:295975"/>
        <dbReference type="EC" id="3.1.4.3"/>
    </reaction>
    <physiologicalReaction direction="left-to-right" evidence="4">
        <dbReference type="Rhea" id="RHEA:10605"/>
    </physiologicalReaction>
</comment>
<dbReference type="EMBL" id="VBAK01000135">
    <property type="protein sequence ID" value="TMI88794.1"/>
    <property type="molecule type" value="Genomic_DNA"/>
</dbReference>
<dbReference type="InterPro" id="IPR017850">
    <property type="entry name" value="Alkaline_phosphatase_core_sf"/>
</dbReference>
<comment type="caution">
    <text evidence="5">The sequence shown here is derived from an EMBL/GenBank/DDBJ whole genome shotgun (WGS) entry which is preliminary data.</text>
</comment>
<dbReference type="PANTHER" id="PTHR31956:SF8">
    <property type="entry name" value="ACID PHOSPHATASE PHOA (AFU_ORTHOLOGUE AFUA_1G03570)"/>
    <property type="match status" value="1"/>
</dbReference>
<reference evidence="5 6" key="1">
    <citation type="journal article" date="2019" name="Nat. Microbiol.">
        <title>Mediterranean grassland soil C-N compound turnover is dependent on rainfall and depth, and is mediated by genomically divergent microorganisms.</title>
        <authorList>
            <person name="Diamond S."/>
            <person name="Andeer P.F."/>
            <person name="Li Z."/>
            <person name="Crits-Christoph A."/>
            <person name="Burstein D."/>
            <person name="Anantharaman K."/>
            <person name="Lane K.R."/>
            <person name="Thomas B.C."/>
            <person name="Pan C."/>
            <person name="Northen T.R."/>
            <person name="Banfield J.F."/>
        </authorList>
    </citation>
    <scope>NUCLEOTIDE SEQUENCE [LARGE SCALE GENOMIC DNA]</scope>
    <source>
        <strain evidence="5">NP_3</strain>
    </source>
</reference>
<dbReference type="EC" id="3.1.4.3" evidence="2"/>
<proteinExistence type="inferred from homology"/>
<organism evidence="5 6">
    <name type="scientific">Candidatus Segetimicrobium genomatis</name>
    <dbReference type="NCBI Taxonomy" id="2569760"/>
    <lineage>
        <taxon>Bacteria</taxon>
        <taxon>Bacillati</taxon>
        <taxon>Candidatus Sysuimicrobiota</taxon>
        <taxon>Candidatus Sysuimicrobiia</taxon>
        <taxon>Candidatus Sysuimicrobiales</taxon>
        <taxon>Candidatus Segetimicrobiaceae</taxon>
        <taxon>Candidatus Segetimicrobium</taxon>
    </lineage>
</organism>
<evidence type="ECO:0000256" key="2">
    <source>
        <dbReference type="ARBA" id="ARBA00012018"/>
    </source>
</evidence>
<evidence type="ECO:0000256" key="3">
    <source>
        <dbReference type="ARBA" id="ARBA00022801"/>
    </source>
</evidence>
<dbReference type="InterPro" id="IPR007312">
    <property type="entry name" value="Phosphoesterase"/>
</dbReference>
<dbReference type="Proteomes" id="UP000318509">
    <property type="component" value="Unassembled WGS sequence"/>
</dbReference>
<gene>
    <name evidence="5" type="ORF">E6H00_11635</name>
</gene>
<evidence type="ECO:0000313" key="6">
    <source>
        <dbReference type="Proteomes" id="UP000318509"/>
    </source>
</evidence>
<dbReference type="PANTHER" id="PTHR31956">
    <property type="entry name" value="NON-SPECIFIC PHOSPHOLIPASE C4-RELATED"/>
    <property type="match status" value="1"/>
</dbReference>
<name>A0A537JZ77_9BACT</name>
<dbReference type="GO" id="GO:0034480">
    <property type="term" value="F:phosphatidylcholine phospholipase C activity"/>
    <property type="evidence" value="ECO:0007669"/>
    <property type="project" value="UniProtKB-EC"/>
</dbReference>